<dbReference type="InterPro" id="IPR040233">
    <property type="entry name" value="CCD97-like_C"/>
</dbReference>
<sequence length="76" mass="8972">DDDEAEGRVPAEAELEMLRREFATRMYQRFLDGLEPDFDYSQVDENPDLDNLDIVARDEEEKYFDEEEPSEAPQLL</sequence>
<protein>
    <submittedName>
        <fullName evidence="2">CCD97 protein</fullName>
    </submittedName>
</protein>
<evidence type="ECO:0000313" key="3">
    <source>
        <dbReference type="Proteomes" id="UP000556200"/>
    </source>
</evidence>
<feature type="non-terminal residue" evidence="2">
    <location>
        <position position="76"/>
    </location>
</feature>
<dbReference type="Pfam" id="PF09747">
    <property type="entry name" value="CCD97-like_C"/>
    <property type="match status" value="1"/>
</dbReference>
<dbReference type="Proteomes" id="UP000556200">
    <property type="component" value="Unassembled WGS sequence"/>
</dbReference>
<reference evidence="2 3" key="1">
    <citation type="submission" date="2019-09" db="EMBL/GenBank/DDBJ databases">
        <title>Bird 10,000 Genomes (B10K) Project - Family phase.</title>
        <authorList>
            <person name="Zhang G."/>
        </authorList>
    </citation>
    <scope>NUCLEOTIDE SEQUENCE [LARGE SCALE GENOMIC DNA]</scope>
    <source>
        <strain evidence="2">B10K-DU-004-15</strain>
        <tissue evidence="2">Mixed tissue sample</tissue>
    </source>
</reference>
<evidence type="ECO:0000259" key="1">
    <source>
        <dbReference type="Pfam" id="PF09747"/>
    </source>
</evidence>
<comment type="caution">
    <text evidence="2">The sequence shown here is derived from an EMBL/GenBank/DDBJ whole genome shotgun (WGS) entry which is preliminary data.</text>
</comment>
<organism evidence="2 3">
    <name type="scientific">Neopipo cinnamomea</name>
    <dbReference type="NCBI Taxonomy" id="456388"/>
    <lineage>
        <taxon>Eukaryota</taxon>
        <taxon>Metazoa</taxon>
        <taxon>Chordata</taxon>
        <taxon>Craniata</taxon>
        <taxon>Vertebrata</taxon>
        <taxon>Euteleostomi</taxon>
        <taxon>Archelosauria</taxon>
        <taxon>Archosauria</taxon>
        <taxon>Dinosauria</taxon>
        <taxon>Saurischia</taxon>
        <taxon>Theropoda</taxon>
        <taxon>Coelurosauria</taxon>
        <taxon>Aves</taxon>
        <taxon>Neognathae</taxon>
        <taxon>Neoaves</taxon>
        <taxon>Telluraves</taxon>
        <taxon>Australaves</taxon>
        <taxon>Passeriformes</taxon>
        <taxon>Tyrannidae</taxon>
        <taxon>Neopipo</taxon>
    </lineage>
</organism>
<feature type="non-terminal residue" evidence="2">
    <location>
        <position position="1"/>
    </location>
</feature>
<proteinExistence type="predicted"/>
<dbReference type="AlphaFoldDB" id="A0A7K4RHC8"/>
<accession>A0A7K4RHC8</accession>
<feature type="domain" description="CCD97-like C-terminal" evidence="1">
    <location>
        <begin position="4"/>
        <end position="67"/>
    </location>
</feature>
<name>A0A7K4RHC8_9TYRA</name>
<dbReference type="EMBL" id="VYZA01008094">
    <property type="protein sequence ID" value="NWQ72679.1"/>
    <property type="molecule type" value="Genomic_DNA"/>
</dbReference>
<dbReference type="PANTHER" id="PTHR31840:SF1">
    <property type="entry name" value="COILED-COIL DOMAIN-CONTAINING PROTEIN 97"/>
    <property type="match status" value="1"/>
</dbReference>
<dbReference type="PANTHER" id="PTHR31840">
    <property type="entry name" value="COILED-COIL DOMAIN-CONTAINING PROTEIN 97"/>
    <property type="match status" value="1"/>
</dbReference>
<gene>
    <name evidence="2" type="primary">Ccdc97</name>
    <name evidence="2" type="ORF">NEOCIN_R15144</name>
</gene>
<evidence type="ECO:0000313" key="2">
    <source>
        <dbReference type="EMBL" id="NWQ72679.1"/>
    </source>
</evidence>
<keyword evidence="3" id="KW-1185">Reference proteome</keyword>
<dbReference type="InterPro" id="IPR018613">
    <property type="entry name" value="Ccdc97-like"/>
</dbReference>